<feature type="transmembrane region" description="Helical" evidence="2">
    <location>
        <begin position="507"/>
        <end position="526"/>
    </location>
</feature>
<name>A0A0W0YZY7_9GAMM</name>
<feature type="region of interest" description="Disordered" evidence="1">
    <location>
        <begin position="542"/>
        <end position="613"/>
    </location>
</feature>
<dbReference type="EMBL" id="LNYW01000033">
    <property type="protein sequence ID" value="KTD62449.1"/>
    <property type="molecule type" value="Genomic_DNA"/>
</dbReference>
<comment type="caution">
    <text evidence="4">The sequence shown here is derived from an EMBL/GenBank/DDBJ whole genome shotgun (WGS) entry which is preliminary data.</text>
</comment>
<dbReference type="eggNOG" id="ENOG5034CFV">
    <property type="taxonomic scope" value="Bacteria"/>
</dbReference>
<dbReference type="InterPro" id="IPR048521">
    <property type="entry name" value="WipA_Phos"/>
</dbReference>
<accession>A0A0W0YZY7</accession>
<keyword evidence="2" id="KW-0812">Transmembrane</keyword>
<reference evidence="4 5" key="1">
    <citation type="submission" date="2015-11" db="EMBL/GenBank/DDBJ databases">
        <title>Genomic analysis of 38 Legionella species identifies large and diverse effector repertoires.</title>
        <authorList>
            <person name="Burstein D."/>
            <person name="Amaro F."/>
            <person name="Zusman T."/>
            <person name="Lifshitz Z."/>
            <person name="Cohen O."/>
            <person name="Gilbert J.A."/>
            <person name="Pupko T."/>
            <person name="Shuman H.A."/>
            <person name="Segal G."/>
        </authorList>
    </citation>
    <scope>NUCLEOTIDE SEQUENCE [LARGE SCALE GENOMIC DNA]</scope>
    <source>
        <strain evidence="4 5">ATCC 49655</strain>
    </source>
</reference>
<keyword evidence="5" id="KW-1185">Reference proteome</keyword>
<gene>
    <name evidence="4" type="primary">wipA_1</name>
    <name evidence="4" type="ORF">Lsha_1149</name>
</gene>
<dbReference type="OrthoDB" id="5654315at2"/>
<dbReference type="Gene3D" id="3.60.21.10">
    <property type="match status" value="1"/>
</dbReference>
<keyword evidence="2" id="KW-1133">Transmembrane helix</keyword>
<feature type="compositionally biased region" description="Polar residues" evidence="1">
    <location>
        <begin position="547"/>
        <end position="559"/>
    </location>
</feature>
<organism evidence="4 5">
    <name type="scientific">Legionella shakespearei DSM 23087</name>
    <dbReference type="NCBI Taxonomy" id="1122169"/>
    <lineage>
        <taxon>Bacteria</taxon>
        <taxon>Pseudomonadati</taxon>
        <taxon>Pseudomonadota</taxon>
        <taxon>Gammaproteobacteria</taxon>
        <taxon>Legionellales</taxon>
        <taxon>Legionellaceae</taxon>
        <taxon>Legionella</taxon>
    </lineage>
</organism>
<dbReference type="Pfam" id="PF21663">
    <property type="entry name" value="WipA_Phos"/>
    <property type="match status" value="1"/>
</dbReference>
<feature type="domain" description="WipA-like phosphatase" evidence="3">
    <location>
        <begin position="174"/>
        <end position="414"/>
    </location>
</feature>
<keyword evidence="2" id="KW-0472">Membrane</keyword>
<dbReference type="AlphaFoldDB" id="A0A0W0YZY7"/>
<dbReference type="GO" id="GO:0016791">
    <property type="term" value="F:phosphatase activity"/>
    <property type="evidence" value="ECO:0007669"/>
    <property type="project" value="InterPro"/>
</dbReference>
<evidence type="ECO:0000313" key="4">
    <source>
        <dbReference type="EMBL" id="KTD62449.1"/>
    </source>
</evidence>
<dbReference type="NCBIfam" id="NF043030">
    <property type="entry name" value="T4SS_Wip"/>
    <property type="match status" value="1"/>
</dbReference>
<dbReference type="RefSeq" id="WP_018577930.1">
    <property type="nucleotide sequence ID" value="NZ_KB892415.1"/>
</dbReference>
<dbReference type="InterPro" id="IPR029052">
    <property type="entry name" value="Metallo-depent_PP-like"/>
</dbReference>
<sequence>MVSKLIEKKVDIYQYPEEFEGNSGSITIGDLHGNAVKLAHVLFRHKIIKFKDEVSNPAEQYNQFVTTYEKMADYVSLYDEQLLKLYTQKEKAEEYEKSIELYHRLKDKDPRTPDEEFQLADLDITILTDSLKESKRITDAANRTLSNIVAEYKTMIAQFNQFMGTLEIDDQKALVRLIGDEFADRGSNDYFTLRLLGFLHDNKVEVHTLISNHGNEFVTGYENLINRHYLEEVGYVHPQQKPSFAGLRILLDEQVITESEVTSLINKAYKPSLKILDYTLNEDGITLFTHAPVRFDSIQDIASQLGVDYDDSTKEALAKTIDKINQQFAQIVEENRVHEYCTVDDPMDLADMSLEERKAYPLIYMIWNRWNENKETEDARPASNNDYKIHYVHGHDPFQSPMQHITNLDTPIGKGSRKDVEVTRKHLMKMPDSLEKDELLETINNIMRYKVLDSSDKGLTQEHDAGHTAPTKSGSLSDYRTSIILGISSAAGLLLGGALAATELAPAGLAVLGTAVFTGLIGYGIAKVITAAPIDTLNKDSEKEQLIQEQPESSSSTAILESLRGTEKTQSMDKSQEDEKPVPHSQLFSKAEPDKSPSITSSEESQKAMINRQ</sequence>
<feature type="compositionally biased region" description="Basic and acidic residues" evidence="1">
    <location>
        <begin position="564"/>
        <end position="582"/>
    </location>
</feature>
<protein>
    <submittedName>
        <fullName evidence="4">Substrate of the Dot/Icm secretion system</fullName>
    </submittedName>
</protein>
<evidence type="ECO:0000313" key="5">
    <source>
        <dbReference type="Proteomes" id="UP000054600"/>
    </source>
</evidence>
<dbReference type="Proteomes" id="UP000054600">
    <property type="component" value="Unassembled WGS sequence"/>
</dbReference>
<evidence type="ECO:0000256" key="1">
    <source>
        <dbReference type="SAM" id="MobiDB-lite"/>
    </source>
</evidence>
<evidence type="ECO:0000256" key="2">
    <source>
        <dbReference type="SAM" id="Phobius"/>
    </source>
</evidence>
<evidence type="ECO:0000259" key="3">
    <source>
        <dbReference type="Pfam" id="PF21663"/>
    </source>
</evidence>
<proteinExistence type="predicted"/>
<dbReference type="PATRIC" id="fig|1122169.6.peg.1325"/>